<dbReference type="PATRIC" id="fig|279113.10.peg.2229"/>
<evidence type="ECO:0000313" key="2">
    <source>
        <dbReference type="EMBL" id="AMP05478.1"/>
    </source>
</evidence>
<dbReference type="SMART" id="SM00972">
    <property type="entry name" value="SCPU"/>
    <property type="match status" value="1"/>
</dbReference>
<dbReference type="KEGG" id="cpra:CPter91_3143"/>
<dbReference type="Proteomes" id="UP000074914">
    <property type="component" value="Chromosome"/>
</dbReference>
<keyword evidence="5" id="KW-1185">Reference proteome</keyword>
<gene>
    <name evidence="3" type="ORF">CPter291_2235</name>
    <name evidence="2" type="ORF">CPter91_3143</name>
</gene>
<proteinExistence type="predicted"/>
<dbReference type="EMBL" id="CP013236">
    <property type="protein sequence ID" value="AMP14495.1"/>
    <property type="molecule type" value="Genomic_DNA"/>
</dbReference>
<dbReference type="Proteomes" id="UP000074561">
    <property type="component" value="Chromosome"/>
</dbReference>
<dbReference type="STRING" id="279113.CPter91_3143"/>
<evidence type="ECO:0000313" key="4">
    <source>
        <dbReference type="Proteomes" id="UP000074561"/>
    </source>
</evidence>
<feature type="domain" description="Spore coat protein U/FanG" evidence="1">
    <location>
        <begin position="4"/>
        <end position="137"/>
    </location>
</feature>
<protein>
    <submittedName>
        <fullName evidence="2">Spore Coat Protein U domain protein</fullName>
    </submittedName>
</protein>
<dbReference type="RefSeq" id="WP_061941455.1">
    <property type="nucleotide sequence ID" value="NZ_CP013234.1"/>
</dbReference>
<dbReference type="InterPro" id="IPR007893">
    <property type="entry name" value="Spore_coat_U/FanG"/>
</dbReference>
<keyword evidence="2" id="KW-0946">Virion</keyword>
<dbReference type="PANTHER" id="PTHR37089:SF3">
    <property type="entry name" value="EXPORTED PROTEIN"/>
    <property type="match status" value="1"/>
</dbReference>
<organism evidence="2 4">
    <name type="scientific">Collimonas pratensis</name>
    <dbReference type="NCBI Taxonomy" id="279113"/>
    <lineage>
        <taxon>Bacteria</taxon>
        <taxon>Pseudomonadati</taxon>
        <taxon>Pseudomonadota</taxon>
        <taxon>Betaproteobacteria</taxon>
        <taxon>Burkholderiales</taxon>
        <taxon>Oxalobacteraceae</taxon>
        <taxon>Collimonas</taxon>
    </lineage>
</organism>
<dbReference type="EMBL" id="CP013234">
    <property type="protein sequence ID" value="AMP05478.1"/>
    <property type="molecule type" value="Genomic_DNA"/>
</dbReference>
<reference evidence="4 5" key="1">
    <citation type="submission" date="2015-11" db="EMBL/GenBank/DDBJ databases">
        <title>Exploring the genomic traits of fungus-feeding bacterial genus Collimonas.</title>
        <authorList>
            <person name="Song C."/>
            <person name="Schmidt R."/>
            <person name="de Jager V."/>
            <person name="Krzyzanowska D."/>
            <person name="Jongedijk E."/>
            <person name="Cankar K."/>
            <person name="Beekwilder J."/>
            <person name="van Veen A."/>
            <person name="de Boer W."/>
            <person name="van Veen J.A."/>
            <person name="Garbeva P."/>
        </authorList>
    </citation>
    <scope>NUCLEOTIDE SEQUENCE [LARGE SCALE GENOMIC DNA]</scope>
    <source>
        <strain evidence="3 5">Ter291</strain>
        <strain evidence="2 4">Ter91</strain>
    </source>
</reference>
<evidence type="ECO:0000259" key="1">
    <source>
        <dbReference type="Pfam" id="PF05229"/>
    </source>
</evidence>
<evidence type="ECO:0000313" key="3">
    <source>
        <dbReference type="EMBL" id="AMP14495.1"/>
    </source>
</evidence>
<keyword evidence="2" id="KW-0167">Capsid protein</keyword>
<dbReference type="InterPro" id="IPR053167">
    <property type="entry name" value="Spore_coat_component"/>
</dbReference>
<dbReference type="Pfam" id="PF05229">
    <property type="entry name" value="SCPU"/>
    <property type="match status" value="1"/>
</dbReference>
<evidence type="ECO:0000313" key="5">
    <source>
        <dbReference type="Proteomes" id="UP000074914"/>
    </source>
</evidence>
<dbReference type="PANTHER" id="PTHR37089">
    <property type="entry name" value="PROTEIN U-RELATED"/>
    <property type="match status" value="1"/>
</dbReference>
<name>A0A127QXL3_9BURK</name>
<sequence>MTNTVTIANICTISTIGFTTTYDPIVTNLSTPQTATASVTTTCTIGASPVITLDQGAHANTGSTAAVPLRRLSNGTAFLNYGLFQDSGHVTTWGGTPATAPTAVVATGLATPITIYASIPAAQSQPAATYTDSVIATVTF</sequence>
<dbReference type="AlphaFoldDB" id="A0A127QXL3"/>
<accession>A0A127QXL3</accession>